<dbReference type="UniPathway" id="UPA00031">
    <property type="reaction ID" value="UER00012"/>
</dbReference>
<evidence type="ECO:0000256" key="10">
    <source>
        <dbReference type="ARBA" id="ARBA00023102"/>
    </source>
</evidence>
<comment type="cofactor">
    <cofactor evidence="1 12">
        <name>pyridoxal 5'-phosphate</name>
        <dbReference type="ChEBI" id="CHEBI:597326"/>
    </cofactor>
</comment>
<dbReference type="Pfam" id="PF00155">
    <property type="entry name" value="Aminotran_1_2"/>
    <property type="match status" value="1"/>
</dbReference>
<evidence type="ECO:0000313" key="15">
    <source>
        <dbReference type="Proteomes" id="UP000199031"/>
    </source>
</evidence>
<dbReference type="NCBIfam" id="TIGR01141">
    <property type="entry name" value="hisC"/>
    <property type="match status" value="1"/>
</dbReference>
<evidence type="ECO:0000256" key="2">
    <source>
        <dbReference type="ARBA" id="ARBA00005011"/>
    </source>
</evidence>
<dbReference type="InterPro" id="IPR005861">
    <property type="entry name" value="HisP_aminotrans"/>
</dbReference>
<dbReference type="Gene3D" id="3.90.1150.10">
    <property type="entry name" value="Aspartate Aminotransferase, domain 1"/>
    <property type="match status" value="1"/>
</dbReference>
<keyword evidence="15" id="KW-1185">Reference proteome</keyword>
<dbReference type="AlphaFoldDB" id="A0A1I5SJ45"/>
<dbReference type="InterPro" id="IPR001917">
    <property type="entry name" value="Aminotrans_II_pyridoxalP_BS"/>
</dbReference>
<keyword evidence="8 12" id="KW-0808">Transferase</keyword>
<evidence type="ECO:0000256" key="12">
    <source>
        <dbReference type="HAMAP-Rule" id="MF_01023"/>
    </source>
</evidence>
<comment type="pathway">
    <text evidence="3">Lipid metabolism.</text>
</comment>
<name>A0A1I5SJ45_9BACT</name>
<comment type="subunit">
    <text evidence="5 12">Homodimer.</text>
</comment>
<evidence type="ECO:0000256" key="4">
    <source>
        <dbReference type="ARBA" id="ARBA00007970"/>
    </source>
</evidence>
<keyword evidence="7 12" id="KW-0028">Amino-acid biosynthesis</keyword>
<dbReference type="RefSeq" id="WP_090654648.1">
    <property type="nucleotide sequence ID" value="NZ_FOXQ01000001.1"/>
</dbReference>
<dbReference type="Proteomes" id="UP000199031">
    <property type="component" value="Unassembled WGS sequence"/>
</dbReference>
<gene>
    <name evidence="12" type="primary">hisC</name>
    <name evidence="14" type="ORF">SAMN05444277_101790</name>
</gene>
<evidence type="ECO:0000256" key="1">
    <source>
        <dbReference type="ARBA" id="ARBA00001933"/>
    </source>
</evidence>
<reference evidence="14 15" key="1">
    <citation type="submission" date="2016-10" db="EMBL/GenBank/DDBJ databases">
        <authorList>
            <person name="de Groot N.N."/>
        </authorList>
    </citation>
    <scope>NUCLEOTIDE SEQUENCE [LARGE SCALE GENOMIC DNA]</scope>
    <source>
        <strain evidence="14 15">DSM 28286</strain>
    </source>
</reference>
<dbReference type="EC" id="2.6.1.9" evidence="12"/>
<dbReference type="GO" id="GO:0004400">
    <property type="term" value="F:histidinol-phosphate transaminase activity"/>
    <property type="evidence" value="ECO:0007669"/>
    <property type="project" value="UniProtKB-UniRule"/>
</dbReference>
<evidence type="ECO:0000313" key="14">
    <source>
        <dbReference type="EMBL" id="SFP70759.1"/>
    </source>
</evidence>
<dbReference type="EMBL" id="FOXQ01000001">
    <property type="protein sequence ID" value="SFP70759.1"/>
    <property type="molecule type" value="Genomic_DNA"/>
</dbReference>
<organism evidence="14 15">
    <name type="scientific">Parafilimonas terrae</name>
    <dbReference type="NCBI Taxonomy" id="1465490"/>
    <lineage>
        <taxon>Bacteria</taxon>
        <taxon>Pseudomonadati</taxon>
        <taxon>Bacteroidota</taxon>
        <taxon>Chitinophagia</taxon>
        <taxon>Chitinophagales</taxon>
        <taxon>Chitinophagaceae</taxon>
        <taxon>Parafilimonas</taxon>
    </lineage>
</organism>
<evidence type="ECO:0000259" key="13">
    <source>
        <dbReference type="Pfam" id="PF00155"/>
    </source>
</evidence>
<feature type="domain" description="Aminotransferase class I/classII large" evidence="13">
    <location>
        <begin position="45"/>
        <end position="345"/>
    </location>
</feature>
<keyword evidence="10 12" id="KW-0368">Histidine biosynthesis</keyword>
<dbReference type="PANTHER" id="PTHR42885:SF2">
    <property type="entry name" value="HISTIDINOL-PHOSPHATE AMINOTRANSFERASE"/>
    <property type="match status" value="1"/>
</dbReference>
<evidence type="ECO:0000256" key="3">
    <source>
        <dbReference type="ARBA" id="ARBA00005189"/>
    </source>
</evidence>
<evidence type="ECO:0000256" key="8">
    <source>
        <dbReference type="ARBA" id="ARBA00022679"/>
    </source>
</evidence>
<comment type="similarity">
    <text evidence="4 12">Belongs to the class-II pyridoxal-phosphate-dependent aminotransferase family. Histidinol-phosphate aminotransferase subfamily.</text>
</comment>
<keyword evidence="6 12" id="KW-0032">Aminotransferase</keyword>
<proteinExistence type="inferred from homology"/>
<dbReference type="OrthoDB" id="9813612at2"/>
<evidence type="ECO:0000256" key="6">
    <source>
        <dbReference type="ARBA" id="ARBA00022576"/>
    </source>
</evidence>
<dbReference type="PROSITE" id="PS00599">
    <property type="entry name" value="AA_TRANSFER_CLASS_2"/>
    <property type="match status" value="1"/>
</dbReference>
<dbReference type="GO" id="GO:0030170">
    <property type="term" value="F:pyridoxal phosphate binding"/>
    <property type="evidence" value="ECO:0007669"/>
    <property type="project" value="InterPro"/>
</dbReference>
<dbReference type="GO" id="GO:0000105">
    <property type="term" value="P:L-histidine biosynthetic process"/>
    <property type="evidence" value="ECO:0007669"/>
    <property type="project" value="UniProtKB-UniRule"/>
</dbReference>
<dbReference type="Gene3D" id="3.40.640.10">
    <property type="entry name" value="Type I PLP-dependent aspartate aminotransferase-like (Major domain)"/>
    <property type="match status" value="1"/>
</dbReference>
<keyword evidence="9 12" id="KW-0663">Pyridoxal phosphate</keyword>
<comment type="pathway">
    <text evidence="2 12">Amino-acid biosynthesis; L-histidine biosynthesis; L-histidine from 5-phospho-alpha-D-ribose 1-diphosphate: step 7/9.</text>
</comment>
<evidence type="ECO:0000256" key="5">
    <source>
        <dbReference type="ARBA" id="ARBA00011738"/>
    </source>
</evidence>
<dbReference type="SUPFAM" id="SSF53383">
    <property type="entry name" value="PLP-dependent transferases"/>
    <property type="match status" value="1"/>
</dbReference>
<evidence type="ECO:0000256" key="7">
    <source>
        <dbReference type="ARBA" id="ARBA00022605"/>
    </source>
</evidence>
<feature type="modified residue" description="N6-(pyridoxal phosphate)lysine" evidence="12">
    <location>
        <position position="211"/>
    </location>
</feature>
<dbReference type="InterPro" id="IPR015422">
    <property type="entry name" value="PyrdxlP-dep_Trfase_small"/>
</dbReference>
<dbReference type="PANTHER" id="PTHR42885">
    <property type="entry name" value="HISTIDINOL-PHOSPHATE AMINOTRANSFERASE-RELATED"/>
    <property type="match status" value="1"/>
</dbReference>
<evidence type="ECO:0000256" key="11">
    <source>
        <dbReference type="ARBA" id="ARBA00047481"/>
    </source>
</evidence>
<sequence length="350" mass="39476">MTEFNLDSILRNNVKKLVPYSSARSEFEGDAQIFLDANENSLGSTLGNNFHRYPDPLQKQLKQKLCAIKNVPVENIFVGNGSDEAIDLLIRAFCNPGIDNILIFPPTYGMYEVSAEINDIAINKVLLTNSYQLDIKAIKEGIDNNTKIIFVCSPNNPTGNLLNTASIEWLLKNFNGIVVVDEAYIDFTGTQSWSQRLNEFPNLVVLQTLSKAWGLAGLRIGFAYSSKEIIHVFNKIKPPYNISEATQQLALQALQNEQKAKEKTNVLVQQRERLLEEFKQFDFITTIYPSDANFILVKVDDAKKLYQYLIAKTIVVRNRSSQPLCENSLRITVGTPGENDVLITTLKNYK</sequence>
<dbReference type="InterPro" id="IPR015421">
    <property type="entry name" value="PyrdxlP-dep_Trfase_major"/>
</dbReference>
<dbReference type="InterPro" id="IPR015424">
    <property type="entry name" value="PyrdxlP-dep_Trfase"/>
</dbReference>
<dbReference type="CDD" id="cd00609">
    <property type="entry name" value="AAT_like"/>
    <property type="match status" value="1"/>
</dbReference>
<dbReference type="HAMAP" id="MF_01023">
    <property type="entry name" value="HisC_aminotrans_2"/>
    <property type="match status" value="1"/>
</dbReference>
<comment type="catalytic activity">
    <reaction evidence="11 12">
        <text>L-histidinol phosphate + 2-oxoglutarate = 3-(imidazol-4-yl)-2-oxopropyl phosphate + L-glutamate</text>
        <dbReference type="Rhea" id="RHEA:23744"/>
        <dbReference type="ChEBI" id="CHEBI:16810"/>
        <dbReference type="ChEBI" id="CHEBI:29985"/>
        <dbReference type="ChEBI" id="CHEBI:57766"/>
        <dbReference type="ChEBI" id="CHEBI:57980"/>
        <dbReference type="EC" id="2.6.1.9"/>
    </reaction>
</comment>
<evidence type="ECO:0000256" key="9">
    <source>
        <dbReference type="ARBA" id="ARBA00022898"/>
    </source>
</evidence>
<accession>A0A1I5SJ45</accession>
<dbReference type="STRING" id="1465490.SAMN05444277_101790"/>
<protein>
    <recommendedName>
        <fullName evidence="12">Histidinol-phosphate aminotransferase</fullName>
        <ecNumber evidence="12">2.6.1.9</ecNumber>
    </recommendedName>
    <alternativeName>
        <fullName evidence="12">Imidazole acetol-phosphate transaminase</fullName>
    </alternativeName>
</protein>
<dbReference type="InterPro" id="IPR004839">
    <property type="entry name" value="Aminotransferase_I/II_large"/>
</dbReference>